<comment type="caution">
    <text evidence="1">The sequence shown here is derived from an EMBL/GenBank/DDBJ whole genome shotgun (WGS) entry which is preliminary data.</text>
</comment>
<dbReference type="EMBL" id="RBSQ01000087">
    <property type="protein sequence ID" value="RMS65423.1"/>
    <property type="molecule type" value="Genomic_DNA"/>
</dbReference>
<gene>
    <name evidence="1" type="ORF">ALP65_00828</name>
</gene>
<dbReference type="RefSeq" id="WP_015648941.1">
    <property type="nucleotide sequence ID" value="NZ_BSAO01000009.1"/>
</dbReference>
<evidence type="ECO:0000313" key="1">
    <source>
        <dbReference type="EMBL" id="RMS65423.1"/>
    </source>
</evidence>
<accession>A0A3M5EWC0</accession>
<reference evidence="1 2" key="1">
    <citation type="submission" date="2018-08" db="EMBL/GenBank/DDBJ databases">
        <title>Recombination of ecologically and evolutionarily significant loci maintains genetic cohesion in the Pseudomonas syringae species complex.</title>
        <authorList>
            <person name="Dillon M."/>
            <person name="Thakur S."/>
            <person name="Almeida R.N.D."/>
            <person name="Weir B.S."/>
            <person name="Guttman D.S."/>
        </authorList>
    </citation>
    <scope>NUCLEOTIDE SEQUENCE [LARGE SCALE GENOMIC DNA]</scope>
    <source>
        <strain evidence="1 2">ICMP 7846</strain>
    </source>
</reference>
<evidence type="ECO:0008006" key="3">
    <source>
        <dbReference type="Google" id="ProtNLM"/>
    </source>
</evidence>
<dbReference type="InterPro" id="IPR004174">
    <property type="entry name" value="GpW"/>
</dbReference>
<evidence type="ECO:0000313" key="2">
    <source>
        <dbReference type="Proteomes" id="UP000270834"/>
    </source>
</evidence>
<protein>
    <recommendedName>
        <fullName evidence="3">Preprotein translocase subunit SecA</fullName>
    </recommendedName>
</protein>
<dbReference type="Pfam" id="PF02831">
    <property type="entry name" value="gpW"/>
    <property type="match status" value="1"/>
</dbReference>
<sequence>MTEAQQRLADVRAAIHDILTKGQTITKDGRKLERAQLASLRMLESQYVADAGQESALSGRRSRVCRLYPAGKGV</sequence>
<proteinExistence type="predicted"/>
<dbReference type="AlphaFoldDB" id="A0A3M5EWC0"/>
<name>A0A3M5EWC0_PSEAI</name>
<dbReference type="GO" id="GO:0019058">
    <property type="term" value="P:viral life cycle"/>
    <property type="evidence" value="ECO:0007669"/>
    <property type="project" value="InterPro"/>
</dbReference>
<organism evidence="1 2">
    <name type="scientific">Pseudomonas aeruginosa</name>
    <dbReference type="NCBI Taxonomy" id="287"/>
    <lineage>
        <taxon>Bacteria</taxon>
        <taxon>Pseudomonadati</taxon>
        <taxon>Pseudomonadota</taxon>
        <taxon>Gammaproteobacteria</taxon>
        <taxon>Pseudomonadales</taxon>
        <taxon>Pseudomonadaceae</taxon>
        <taxon>Pseudomonas</taxon>
    </lineage>
</organism>
<dbReference type="Proteomes" id="UP000270834">
    <property type="component" value="Unassembled WGS sequence"/>
</dbReference>